<reference evidence="2" key="1">
    <citation type="journal article" date="2021" name="Sci. Rep.">
        <title>Diploid genomic architecture of Nitzschia inconspicua, an elite biomass production diatom.</title>
        <authorList>
            <person name="Oliver A."/>
            <person name="Podell S."/>
            <person name="Pinowska A."/>
            <person name="Traller J.C."/>
            <person name="Smith S.R."/>
            <person name="McClure R."/>
            <person name="Beliaev A."/>
            <person name="Bohutskyi P."/>
            <person name="Hill E.A."/>
            <person name="Rabines A."/>
            <person name="Zheng H."/>
            <person name="Allen L.Z."/>
            <person name="Kuo A."/>
            <person name="Grigoriev I.V."/>
            <person name="Allen A.E."/>
            <person name="Hazlebeck D."/>
            <person name="Allen E.E."/>
        </authorList>
    </citation>
    <scope>NUCLEOTIDE SEQUENCE</scope>
    <source>
        <strain evidence="2">Hildebrandi</strain>
    </source>
</reference>
<organism evidence="2 3">
    <name type="scientific">Nitzschia inconspicua</name>
    <dbReference type="NCBI Taxonomy" id="303405"/>
    <lineage>
        <taxon>Eukaryota</taxon>
        <taxon>Sar</taxon>
        <taxon>Stramenopiles</taxon>
        <taxon>Ochrophyta</taxon>
        <taxon>Bacillariophyta</taxon>
        <taxon>Bacillariophyceae</taxon>
        <taxon>Bacillariophycidae</taxon>
        <taxon>Bacillariales</taxon>
        <taxon>Bacillariaceae</taxon>
        <taxon>Nitzschia</taxon>
    </lineage>
</organism>
<reference evidence="2" key="2">
    <citation type="submission" date="2021-04" db="EMBL/GenBank/DDBJ databases">
        <authorList>
            <person name="Podell S."/>
        </authorList>
    </citation>
    <scope>NUCLEOTIDE SEQUENCE</scope>
    <source>
        <strain evidence="2">Hildebrandi</strain>
    </source>
</reference>
<dbReference type="Proteomes" id="UP000693970">
    <property type="component" value="Unassembled WGS sequence"/>
</dbReference>
<protein>
    <submittedName>
        <fullName evidence="2">Uncharacterized protein</fullName>
    </submittedName>
</protein>
<keyword evidence="3" id="KW-1185">Reference proteome</keyword>
<evidence type="ECO:0000313" key="3">
    <source>
        <dbReference type="Proteomes" id="UP000693970"/>
    </source>
</evidence>
<feature type="region of interest" description="Disordered" evidence="1">
    <location>
        <begin position="1"/>
        <end position="22"/>
    </location>
</feature>
<name>A0A9K3P9U5_9STRA</name>
<dbReference type="EMBL" id="JAGRRH010000045">
    <property type="protein sequence ID" value="KAG7338906.1"/>
    <property type="molecule type" value="Genomic_DNA"/>
</dbReference>
<accession>A0A9K3P9U5</accession>
<evidence type="ECO:0000313" key="2">
    <source>
        <dbReference type="EMBL" id="KAG7338906.1"/>
    </source>
</evidence>
<comment type="caution">
    <text evidence="2">The sequence shown here is derived from an EMBL/GenBank/DDBJ whole genome shotgun (WGS) entry which is preliminary data.</text>
</comment>
<evidence type="ECO:0000256" key="1">
    <source>
        <dbReference type="SAM" id="MobiDB-lite"/>
    </source>
</evidence>
<proteinExistence type="predicted"/>
<sequence length="146" mass="16373">MAGGESAVSSGGGSSSSSSMPSLTLPPLPYLSQRSLIRHRLPIWRIWKLPCTNMGEIFATISVHFSQGDPSVISQPVVRFLWYNVNLLQSHLRYCGGLHLDQLVTSGLLFQLQNVHLYGFTRVRFRDDKNRPEPPPTLTTKRLNEP</sequence>
<dbReference type="AlphaFoldDB" id="A0A9K3P9U5"/>
<gene>
    <name evidence="2" type="ORF">IV203_002635</name>
</gene>